<keyword evidence="3" id="KW-1003">Cell membrane</keyword>
<dbReference type="PATRIC" id="fig|536227.13.peg.2695"/>
<feature type="transmembrane region" description="Helical" evidence="8">
    <location>
        <begin position="79"/>
        <end position="101"/>
    </location>
</feature>
<feature type="transmembrane region" description="Helical" evidence="8">
    <location>
        <begin position="153"/>
        <end position="170"/>
    </location>
</feature>
<feature type="transmembrane region" description="Helical" evidence="8">
    <location>
        <begin position="42"/>
        <end position="67"/>
    </location>
</feature>
<keyword evidence="7 8" id="KW-0472">Membrane</keyword>
<evidence type="ECO:0000256" key="2">
    <source>
        <dbReference type="ARBA" id="ARBA00022448"/>
    </source>
</evidence>
<keyword evidence="6 8" id="KW-1133">Transmembrane helix</keyword>
<dbReference type="Gene3D" id="1.10.3860.10">
    <property type="entry name" value="Sodium:dicarboxylate symporter"/>
    <property type="match status" value="1"/>
</dbReference>
<name>C6PRD2_9CLOT</name>
<keyword evidence="2" id="KW-0813">Transport</keyword>
<protein>
    <submittedName>
        <fullName evidence="9">Sodium:dicarboxylate symporter</fullName>
    </submittedName>
</protein>
<organism evidence="9 10">
    <name type="scientific">Clostridium carboxidivorans P7</name>
    <dbReference type="NCBI Taxonomy" id="536227"/>
    <lineage>
        <taxon>Bacteria</taxon>
        <taxon>Bacillati</taxon>
        <taxon>Bacillota</taxon>
        <taxon>Clostridia</taxon>
        <taxon>Eubacteriales</taxon>
        <taxon>Clostridiaceae</taxon>
        <taxon>Clostridium</taxon>
    </lineage>
</organism>
<evidence type="ECO:0000256" key="1">
    <source>
        <dbReference type="ARBA" id="ARBA00004651"/>
    </source>
</evidence>
<comment type="caution">
    <text evidence="9">The sequence shown here is derived from an EMBL/GenBank/DDBJ whole genome shotgun (WGS) entry which is preliminary data.</text>
</comment>
<dbReference type="InterPro" id="IPR036458">
    <property type="entry name" value="Na:dicarbo_symporter_sf"/>
</dbReference>
<dbReference type="Proteomes" id="UP000004198">
    <property type="component" value="Unassembled WGS sequence"/>
</dbReference>
<comment type="subcellular location">
    <subcellularLocation>
        <location evidence="1">Cell membrane</location>
        <topology evidence="1">Multi-pass membrane protein</topology>
    </subcellularLocation>
</comment>
<keyword evidence="10" id="KW-1185">Reference proteome</keyword>
<feature type="transmembrane region" description="Helical" evidence="8">
    <location>
        <begin position="232"/>
        <end position="256"/>
    </location>
</feature>
<evidence type="ECO:0000256" key="3">
    <source>
        <dbReference type="ARBA" id="ARBA00022475"/>
    </source>
</evidence>
<dbReference type="eggNOG" id="COG1301">
    <property type="taxonomic scope" value="Bacteria"/>
</dbReference>
<dbReference type="GO" id="GO:0015293">
    <property type="term" value="F:symporter activity"/>
    <property type="evidence" value="ECO:0007669"/>
    <property type="project" value="UniProtKB-KW"/>
</dbReference>
<dbReference type="InterPro" id="IPR018107">
    <property type="entry name" value="Na-dicarboxylate_symporter_CS"/>
</dbReference>
<keyword evidence="5" id="KW-0769">Symport</keyword>
<dbReference type="GO" id="GO:0005886">
    <property type="term" value="C:plasma membrane"/>
    <property type="evidence" value="ECO:0007669"/>
    <property type="project" value="UniProtKB-SubCell"/>
</dbReference>
<dbReference type="GO" id="GO:0006835">
    <property type="term" value="P:dicarboxylic acid transport"/>
    <property type="evidence" value="ECO:0007669"/>
    <property type="project" value="TreeGrafter"/>
</dbReference>
<dbReference type="KEGG" id="cck:Ccar_12865"/>
<dbReference type="EMBL" id="ACVI01000016">
    <property type="protein sequence ID" value="EET88232.1"/>
    <property type="molecule type" value="Genomic_DNA"/>
</dbReference>
<evidence type="ECO:0000256" key="4">
    <source>
        <dbReference type="ARBA" id="ARBA00022692"/>
    </source>
</evidence>
<dbReference type="PROSITE" id="PS00713">
    <property type="entry name" value="NA_DICARBOXYL_SYMP_1"/>
    <property type="match status" value="1"/>
</dbReference>
<dbReference type="PRINTS" id="PR00173">
    <property type="entry name" value="EDTRNSPORT"/>
</dbReference>
<sequence length="423" mass="44781">MKKKKLSLATQIVIGLVLGVIVGAVFYGNPAVSTYLQPIGDIFLRLIKMIVVPIVFSALVVGIAGGGDIKQVGKLGVKTIVYFEVVTTVAIILGLVIGNVIHPGTGIDMHSLIKSNVSSYMNTAQTVSHHGFADTFVNIVPTNIVESLAKGDMLAVIFFSVMFGLGVSAIGEKGKPVLAICQGIADTMFWVTNQIMKTAPFGVFALIGVTVSKFGIKSLIPLGKLAITTYGAMFFFVLVVLGCIAKFVGTSIFTLIKVLKDELILAYSTASSETVLPRIMEKMEKFGCPKAIATFVVPTGYSFNLDGSTLYQAIAALFIAQLYGMHLPILTQINLVVVLMLTSKGIAGVPGVSFVVLLATLGSVGIPVEGIAFIAGIDRILDMARTAVNVCGNSLAVVVVSKWEGKYDSEKGKKYVESIKNAA</sequence>
<feature type="transmembrane region" description="Helical" evidence="8">
    <location>
        <begin position="310"/>
        <end position="342"/>
    </location>
</feature>
<dbReference type="PANTHER" id="PTHR42865">
    <property type="entry name" value="PROTON/GLUTAMATE-ASPARTATE SYMPORTER"/>
    <property type="match status" value="1"/>
</dbReference>
<dbReference type="SUPFAM" id="SSF118215">
    <property type="entry name" value="Proton glutamate symport protein"/>
    <property type="match status" value="1"/>
</dbReference>
<dbReference type="Pfam" id="PF00375">
    <property type="entry name" value="SDF"/>
    <property type="match status" value="1"/>
</dbReference>
<evidence type="ECO:0000256" key="8">
    <source>
        <dbReference type="SAM" id="Phobius"/>
    </source>
</evidence>
<dbReference type="OrthoDB" id="9768885at2"/>
<dbReference type="PROSITE" id="PS00714">
    <property type="entry name" value="NA_DICARBOXYL_SYMP_2"/>
    <property type="match status" value="1"/>
</dbReference>
<evidence type="ECO:0000256" key="7">
    <source>
        <dbReference type="ARBA" id="ARBA00023136"/>
    </source>
</evidence>
<dbReference type="RefSeq" id="WP_007060234.1">
    <property type="nucleotide sequence ID" value="NZ_ACVI01000016.1"/>
</dbReference>
<dbReference type="PANTHER" id="PTHR42865:SF7">
    <property type="entry name" value="PROTON_GLUTAMATE-ASPARTATE SYMPORTER"/>
    <property type="match status" value="1"/>
</dbReference>
<dbReference type="STRING" id="536227.Ccar_12865"/>
<evidence type="ECO:0000256" key="6">
    <source>
        <dbReference type="ARBA" id="ARBA00022989"/>
    </source>
</evidence>
<evidence type="ECO:0000313" key="10">
    <source>
        <dbReference type="Proteomes" id="UP000004198"/>
    </source>
</evidence>
<accession>C6PRD2</accession>
<feature type="transmembrane region" description="Helical" evidence="8">
    <location>
        <begin position="354"/>
        <end position="377"/>
    </location>
</feature>
<proteinExistence type="predicted"/>
<reference evidence="9 10" key="1">
    <citation type="submission" date="2009-06" db="EMBL/GenBank/DDBJ databases">
        <title>The draft genome of Clostridium carboxidivorans P7.</title>
        <authorList>
            <consortium name="US DOE Joint Genome Institute (JGI-PGF)"/>
            <person name="Lucas S."/>
            <person name="Copeland A."/>
            <person name="Lapidus A."/>
            <person name="Glavina del Rio T."/>
            <person name="Tice H."/>
            <person name="Bruce D."/>
            <person name="Goodwin L."/>
            <person name="Pitluck S."/>
            <person name="Larimer F."/>
            <person name="Land M.L."/>
            <person name="Hauser L."/>
            <person name="Hemme C.L."/>
        </authorList>
    </citation>
    <scope>NUCLEOTIDE SEQUENCE [LARGE SCALE GENOMIC DNA]</scope>
    <source>
        <strain evidence="9 10">P7</strain>
    </source>
</reference>
<feature type="transmembrane region" description="Helical" evidence="8">
    <location>
        <begin position="12"/>
        <end position="30"/>
    </location>
</feature>
<dbReference type="InterPro" id="IPR001991">
    <property type="entry name" value="Na-dicarboxylate_symporter"/>
</dbReference>
<dbReference type="AlphaFoldDB" id="C6PRD2"/>
<dbReference type="FunFam" id="1.10.3860.10:FF:000001">
    <property type="entry name" value="C4-dicarboxylate transport protein"/>
    <property type="match status" value="1"/>
</dbReference>
<keyword evidence="4 8" id="KW-0812">Transmembrane</keyword>
<evidence type="ECO:0000256" key="5">
    <source>
        <dbReference type="ARBA" id="ARBA00022847"/>
    </source>
</evidence>
<gene>
    <name evidence="9" type="ORF">CcarbDRAFT_1349</name>
</gene>
<evidence type="ECO:0000313" key="9">
    <source>
        <dbReference type="EMBL" id="EET88232.1"/>
    </source>
</evidence>